<dbReference type="InterPro" id="IPR003400">
    <property type="entry name" value="ExbD"/>
</dbReference>
<comment type="similarity">
    <text evidence="2 7">Belongs to the ExbD/TolR family.</text>
</comment>
<keyword evidence="7" id="KW-0813">Transport</keyword>
<dbReference type="Gene3D" id="3.30.420.270">
    <property type="match status" value="1"/>
</dbReference>
<evidence type="ECO:0000256" key="6">
    <source>
        <dbReference type="ARBA" id="ARBA00023136"/>
    </source>
</evidence>
<evidence type="ECO:0000313" key="10">
    <source>
        <dbReference type="Proteomes" id="UP001575181"/>
    </source>
</evidence>
<dbReference type="Proteomes" id="UP001575181">
    <property type="component" value="Unassembled WGS sequence"/>
</dbReference>
<reference evidence="9 10" key="1">
    <citation type="submission" date="2024-08" db="EMBL/GenBank/DDBJ databases">
        <title>Whole-genome sequencing of halo(alkali)philic microorganisms from hypersaline lakes.</title>
        <authorList>
            <person name="Sorokin D.Y."/>
            <person name="Merkel A.Y."/>
            <person name="Messina E."/>
            <person name="Yakimov M."/>
        </authorList>
    </citation>
    <scope>NUCLEOTIDE SEQUENCE [LARGE SCALE GENOMIC DNA]</scope>
    <source>
        <strain evidence="9 10">Cl-TMA</strain>
    </source>
</reference>
<evidence type="ECO:0000256" key="8">
    <source>
        <dbReference type="SAM" id="Phobius"/>
    </source>
</evidence>
<keyword evidence="10" id="KW-1185">Reference proteome</keyword>
<evidence type="ECO:0000256" key="3">
    <source>
        <dbReference type="ARBA" id="ARBA00022475"/>
    </source>
</evidence>
<sequence length="134" mass="14986">MAYRRRKLMGEINIIPLVDVVLVLLVVFMMTAPMLTRGVDVDLPEASSQPVTTQNEPLEITVREDGVYIQKTRVADPRADLATKVQAILEEQPGQHVLLRGQRTVDYEAVVVTLNLLRQGGIRQVDLVTQPTKN</sequence>
<name>A0ABV4TR73_9GAMM</name>
<accession>A0ABV4TR73</accession>
<proteinExistence type="inferred from homology"/>
<keyword evidence="5 8" id="KW-1133">Transmembrane helix</keyword>
<evidence type="ECO:0000256" key="1">
    <source>
        <dbReference type="ARBA" id="ARBA00004162"/>
    </source>
</evidence>
<evidence type="ECO:0000313" key="9">
    <source>
        <dbReference type="EMBL" id="MFA9459839.1"/>
    </source>
</evidence>
<evidence type="ECO:0000256" key="5">
    <source>
        <dbReference type="ARBA" id="ARBA00022989"/>
    </source>
</evidence>
<dbReference type="RefSeq" id="WP_373654624.1">
    <property type="nucleotide sequence ID" value="NZ_JBGUAW010000002.1"/>
</dbReference>
<comment type="subcellular location">
    <subcellularLocation>
        <location evidence="1">Cell membrane</location>
        <topology evidence="1">Single-pass membrane protein</topology>
    </subcellularLocation>
    <subcellularLocation>
        <location evidence="7">Cell membrane</location>
        <topology evidence="7">Single-pass type II membrane protein</topology>
    </subcellularLocation>
</comment>
<dbReference type="PANTHER" id="PTHR30558">
    <property type="entry name" value="EXBD MEMBRANE COMPONENT OF PMF-DRIVEN MACROMOLECULE IMPORT SYSTEM"/>
    <property type="match status" value="1"/>
</dbReference>
<evidence type="ECO:0000256" key="7">
    <source>
        <dbReference type="RuleBase" id="RU003879"/>
    </source>
</evidence>
<evidence type="ECO:0000256" key="2">
    <source>
        <dbReference type="ARBA" id="ARBA00005811"/>
    </source>
</evidence>
<keyword evidence="4 7" id="KW-0812">Transmembrane</keyword>
<gene>
    <name evidence="9" type="ORF">ACERLL_03260</name>
</gene>
<dbReference type="PANTHER" id="PTHR30558:SF7">
    <property type="entry name" value="TOL-PAL SYSTEM PROTEIN TOLR"/>
    <property type="match status" value="1"/>
</dbReference>
<organism evidence="9 10">
    <name type="scientific">Thiohalorhabdus methylotrophus</name>
    <dbReference type="NCBI Taxonomy" id="3242694"/>
    <lineage>
        <taxon>Bacteria</taxon>
        <taxon>Pseudomonadati</taxon>
        <taxon>Pseudomonadota</taxon>
        <taxon>Gammaproteobacteria</taxon>
        <taxon>Thiohalorhabdales</taxon>
        <taxon>Thiohalorhabdaceae</taxon>
        <taxon>Thiohalorhabdus</taxon>
    </lineage>
</organism>
<keyword evidence="7" id="KW-0653">Protein transport</keyword>
<comment type="caution">
    <text evidence="9">The sequence shown here is derived from an EMBL/GenBank/DDBJ whole genome shotgun (WGS) entry which is preliminary data.</text>
</comment>
<keyword evidence="6 8" id="KW-0472">Membrane</keyword>
<protein>
    <submittedName>
        <fullName evidence="9">Biopolymer transporter ExbD</fullName>
    </submittedName>
</protein>
<dbReference type="Pfam" id="PF02472">
    <property type="entry name" value="ExbD"/>
    <property type="match status" value="1"/>
</dbReference>
<evidence type="ECO:0000256" key="4">
    <source>
        <dbReference type="ARBA" id="ARBA00022692"/>
    </source>
</evidence>
<keyword evidence="3" id="KW-1003">Cell membrane</keyword>
<feature type="transmembrane region" description="Helical" evidence="8">
    <location>
        <begin position="12"/>
        <end position="35"/>
    </location>
</feature>
<dbReference type="EMBL" id="JBGUAW010000002">
    <property type="protein sequence ID" value="MFA9459839.1"/>
    <property type="molecule type" value="Genomic_DNA"/>
</dbReference>